<dbReference type="PROSITE" id="PS51711">
    <property type="entry name" value="G_FEOB"/>
    <property type="match status" value="1"/>
</dbReference>
<dbReference type="InterPro" id="IPR011640">
    <property type="entry name" value="Fe2_transport_prot_B_C"/>
</dbReference>
<dbReference type="InterPro" id="IPR011642">
    <property type="entry name" value="Gate_dom"/>
</dbReference>
<dbReference type="InterPro" id="IPR027417">
    <property type="entry name" value="P-loop_NTPase"/>
</dbReference>
<evidence type="ECO:0000256" key="1">
    <source>
        <dbReference type="ARBA" id="ARBA00004651"/>
    </source>
</evidence>
<proteinExistence type="predicted"/>
<keyword evidence="8 9" id="KW-0472">Membrane</keyword>
<dbReference type="Pfam" id="PF07670">
    <property type="entry name" value="Gate"/>
    <property type="match status" value="1"/>
</dbReference>
<feature type="transmembrane region" description="Helical" evidence="9">
    <location>
        <begin position="457"/>
        <end position="475"/>
    </location>
</feature>
<keyword evidence="2" id="KW-0813">Transport</keyword>
<evidence type="ECO:0000256" key="4">
    <source>
        <dbReference type="ARBA" id="ARBA00022692"/>
    </source>
</evidence>
<feature type="domain" description="FeoB-type G" evidence="10">
    <location>
        <begin position="1"/>
        <end position="162"/>
    </location>
</feature>
<dbReference type="InterPro" id="IPR030389">
    <property type="entry name" value="G_FEOB_dom"/>
</dbReference>
<evidence type="ECO:0000256" key="3">
    <source>
        <dbReference type="ARBA" id="ARBA00022475"/>
    </source>
</evidence>
<feature type="transmembrane region" description="Helical" evidence="9">
    <location>
        <begin position="301"/>
        <end position="322"/>
    </location>
</feature>
<evidence type="ECO:0000313" key="11">
    <source>
        <dbReference type="EMBL" id="KUG04726.1"/>
    </source>
</evidence>
<dbReference type="NCBIfam" id="TIGR00231">
    <property type="entry name" value="small_GTP"/>
    <property type="match status" value="1"/>
</dbReference>
<dbReference type="GO" id="GO:0005886">
    <property type="term" value="C:plasma membrane"/>
    <property type="evidence" value="ECO:0007669"/>
    <property type="project" value="TreeGrafter"/>
</dbReference>
<keyword evidence="4 9" id="KW-0812">Transmembrane</keyword>
<dbReference type="CDD" id="cd01879">
    <property type="entry name" value="FeoB"/>
    <property type="match status" value="1"/>
</dbReference>
<dbReference type="PANTHER" id="PTHR43185">
    <property type="entry name" value="FERROUS IRON TRANSPORT PROTEIN B"/>
    <property type="match status" value="1"/>
</dbReference>
<dbReference type="AlphaFoldDB" id="A0A0W8E8I6"/>
<feature type="transmembrane region" description="Helical" evidence="9">
    <location>
        <begin position="534"/>
        <end position="552"/>
    </location>
</feature>
<feature type="transmembrane region" description="Helical" evidence="9">
    <location>
        <begin position="564"/>
        <end position="583"/>
    </location>
</feature>
<dbReference type="NCBIfam" id="TIGR00437">
    <property type="entry name" value="feoB"/>
    <property type="match status" value="1"/>
</dbReference>
<dbReference type="InterPro" id="IPR050860">
    <property type="entry name" value="FeoB_GTPase"/>
</dbReference>
<feature type="transmembrane region" description="Helical" evidence="9">
    <location>
        <begin position="405"/>
        <end position="424"/>
    </location>
</feature>
<dbReference type="Pfam" id="PF07664">
    <property type="entry name" value="FeoB_C"/>
    <property type="match status" value="1"/>
</dbReference>
<dbReference type="InterPro" id="IPR003373">
    <property type="entry name" value="Fe2_transport_prot-B"/>
</dbReference>
<keyword evidence="6 9" id="KW-1133">Transmembrane helix</keyword>
<comment type="caution">
    <text evidence="11">The sequence shown here is derived from an EMBL/GenBank/DDBJ whole genome shotgun (WGS) entry which is preliminary data.</text>
</comment>
<dbReference type="Gene3D" id="3.40.50.300">
    <property type="entry name" value="P-loop containing nucleotide triphosphate hydrolases"/>
    <property type="match status" value="1"/>
</dbReference>
<evidence type="ECO:0000256" key="6">
    <source>
        <dbReference type="ARBA" id="ARBA00022989"/>
    </source>
</evidence>
<evidence type="ECO:0000256" key="5">
    <source>
        <dbReference type="ARBA" id="ARBA00022741"/>
    </source>
</evidence>
<dbReference type="EMBL" id="LNQE01001842">
    <property type="protein sequence ID" value="KUG04726.1"/>
    <property type="molecule type" value="Genomic_DNA"/>
</dbReference>
<dbReference type="SUPFAM" id="SSF52540">
    <property type="entry name" value="P-loop containing nucleoside triphosphate hydrolases"/>
    <property type="match status" value="1"/>
</dbReference>
<dbReference type="Pfam" id="PF02421">
    <property type="entry name" value="FeoB_N"/>
    <property type="match status" value="1"/>
</dbReference>
<protein>
    <submittedName>
        <fullName evidence="11">Ferrous iron transport protein b</fullName>
    </submittedName>
</protein>
<evidence type="ECO:0000256" key="9">
    <source>
        <dbReference type="SAM" id="Phobius"/>
    </source>
</evidence>
<dbReference type="PRINTS" id="PR00326">
    <property type="entry name" value="GTP1OBG"/>
</dbReference>
<keyword evidence="5" id="KW-0547">Nucleotide-binding</keyword>
<evidence type="ECO:0000259" key="10">
    <source>
        <dbReference type="PROSITE" id="PS51711"/>
    </source>
</evidence>
<accession>A0A0W8E8I6</accession>
<dbReference type="GO" id="GO:0005525">
    <property type="term" value="F:GTP binding"/>
    <property type="evidence" value="ECO:0007669"/>
    <property type="project" value="InterPro"/>
</dbReference>
<gene>
    <name evidence="11" type="ORF">ASZ90_017865</name>
</gene>
<reference evidence="11" key="1">
    <citation type="journal article" date="2015" name="Proc. Natl. Acad. Sci. U.S.A.">
        <title>Networks of energetic and metabolic interactions define dynamics in microbial communities.</title>
        <authorList>
            <person name="Embree M."/>
            <person name="Liu J.K."/>
            <person name="Al-Bassam M.M."/>
            <person name="Zengler K."/>
        </authorList>
    </citation>
    <scope>NUCLEOTIDE SEQUENCE</scope>
</reference>
<feature type="transmembrane region" description="Helical" evidence="9">
    <location>
        <begin position="236"/>
        <end position="255"/>
    </location>
</feature>
<sequence length="585" mass="64662">MTIVMIGNPNVGKSLVLNRLTGSNFIVSNYAGTSLEISEAVLNLTNSKIRIIDTPGVYSVFTMGQDQQIIKDLLEKEKPELIINVLDATNLERNLLLSFELKELDIPMLMLVNQIDLARRKGLQIQRERLENIMGAPVVFFSAVTGEGLMELMQMLEKDTTEINHPSSIEPFFKQEKCGECAFQCSGCSIGSESCLSSEDFRRAEMSRYTAQLVVHKQSATQRYWMNKMEKLLDRPLAGTAILLVLVFLSFFILLKFIELSEGPIGALLYPLNLIIEKFVANLLPPGIVNNVLSKAIPEGLIIPFTIIMPAMLMVSLLMSVLEDTGLLPRYSVALERVGRLFGVSGQAVIPLSLGFGCRTPAIMATRLMPTMAERFIVITLLSIVIPCAATIGVMAAVISAFHASLLVLFITMLTVLMVLGFLISRLMPREEMFVYELPPLRVPGKSNVFKKVRMRFAGFFTEVLPLLLVMNIIIRALMESGFFELFHSMEGFTRALFGIPADAFVAVLVTMFQRYLAPLVLLNLNLTPREATIAIAMISLSLPCLPVMVMTVREIGAKGLVKILIMGIITSFLVGTGLNLILPG</sequence>
<feature type="transmembrane region" description="Helical" evidence="9">
    <location>
        <begin position="376"/>
        <end position="399"/>
    </location>
</feature>
<keyword evidence="3" id="KW-1003">Cell membrane</keyword>
<organism evidence="11">
    <name type="scientific">hydrocarbon metagenome</name>
    <dbReference type="NCBI Taxonomy" id="938273"/>
    <lineage>
        <taxon>unclassified sequences</taxon>
        <taxon>metagenomes</taxon>
        <taxon>ecological metagenomes</taxon>
    </lineage>
</organism>
<keyword evidence="7" id="KW-0342">GTP-binding</keyword>
<name>A0A0W8E8I6_9ZZZZ</name>
<dbReference type="PANTHER" id="PTHR43185:SF2">
    <property type="entry name" value="FERROUS IRON TRANSPORT PROTEIN B"/>
    <property type="match status" value="1"/>
</dbReference>
<dbReference type="InterPro" id="IPR005225">
    <property type="entry name" value="Small_GTP-bd"/>
</dbReference>
<evidence type="ECO:0000256" key="2">
    <source>
        <dbReference type="ARBA" id="ARBA00022448"/>
    </source>
</evidence>
<dbReference type="GO" id="GO:0015093">
    <property type="term" value="F:ferrous iron transmembrane transporter activity"/>
    <property type="evidence" value="ECO:0007669"/>
    <property type="project" value="InterPro"/>
</dbReference>
<dbReference type="InterPro" id="IPR006073">
    <property type="entry name" value="GTP-bd"/>
</dbReference>
<evidence type="ECO:0000256" key="8">
    <source>
        <dbReference type="ARBA" id="ARBA00023136"/>
    </source>
</evidence>
<comment type="subcellular location">
    <subcellularLocation>
        <location evidence="1">Cell membrane</location>
        <topology evidence="1">Multi-pass membrane protein</topology>
    </subcellularLocation>
</comment>
<evidence type="ECO:0000256" key="7">
    <source>
        <dbReference type="ARBA" id="ARBA00023134"/>
    </source>
</evidence>